<evidence type="ECO:0000313" key="2">
    <source>
        <dbReference type="EMBL" id="PKU91199.1"/>
    </source>
</evidence>
<reference evidence="2 3" key="1">
    <citation type="submission" date="2017-10" db="EMBL/GenBank/DDBJ databases">
        <title>Bifidobacterium genomics.</title>
        <authorList>
            <person name="Lugli G.A."/>
            <person name="Milani C."/>
            <person name="Mancabelli L."/>
        </authorList>
    </citation>
    <scope>NUCLEOTIDE SEQUENCE [LARGE SCALE GENOMIC DNA]</scope>
    <source>
        <strain evidence="2 3">1524B</strain>
    </source>
</reference>
<dbReference type="EMBL" id="PCGZ01000003">
    <property type="protein sequence ID" value="PKU91199.1"/>
    <property type="molecule type" value="Genomic_DNA"/>
</dbReference>
<dbReference type="AlphaFoldDB" id="A0A2N3QI87"/>
<name>A0A2N3QI87_9BIFI</name>
<accession>A0A2N3QI87</accession>
<gene>
    <name evidence="2" type="ORF">CQR46_0283</name>
</gene>
<dbReference type="Proteomes" id="UP000233730">
    <property type="component" value="Unassembled WGS sequence"/>
</dbReference>
<evidence type="ECO:0000313" key="3">
    <source>
        <dbReference type="Proteomes" id="UP000233730"/>
    </source>
</evidence>
<organism evidence="2 3">
    <name type="scientific">Bifidobacterium pseudolongum subsp. globosum</name>
    <dbReference type="NCBI Taxonomy" id="1690"/>
    <lineage>
        <taxon>Bacteria</taxon>
        <taxon>Bacillati</taxon>
        <taxon>Actinomycetota</taxon>
        <taxon>Actinomycetes</taxon>
        <taxon>Bifidobacteriales</taxon>
        <taxon>Bifidobacteriaceae</taxon>
        <taxon>Bifidobacterium</taxon>
    </lineage>
</organism>
<feature type="region of interest" description="Disordered" evidence="1">
    <location>
        <begin position="19"/>
        <end position="47"/>
    </location>
</feature>
<dbReference type="RefSeq" id="WP_180327488.1">
    <property type="nucleotide sequence ID" value="NZ_PCGZ01000003.1"/>
</dbReference>
<sequence length="47" mass="5212">MFTQLAGMILRGVRAFEDAVQEPEQQGEVHRVDDHEGKPDGSSTRAD</sequence>
<proteinExistence type="predicted"/>
<protein>
    <submittedName>
        <fullName evidence="2">Uncharacterized protein</fullName>
    </submittedName>
</protein>
<evidence type="ECO:0000256" key="1">
    <source>
        <dbReference type="SAM" id="MobiDB-lite"/>
    </source>
</evidence>
<comment type="caution">
    <text evidence="2">The sequence shown here is derived from an EMBL/GenBank/DDBJ whole genome shotgun (WGS) entry which is preliminary data.</text>
</comment>
<feature type="compositionally biased region" description="Basic and acidic residues" evidence="1">
    <location>
        <begin position="27"/>
        <end position="39"/>
    </location>
</feature>